<organism evidence="1 2">
    <name type="scientific">Candidatus Shapirobacteria bacterium CG_4_9_14_0_2_um_filter_40_11</name>
    <dbReference type="NCBI Taxonomy" id="1974876"/>
    <lineage>
        <taxon>Bacteria</taxon>
        <taxon>Candidatus Shapironibacteriota</taxon>
    </lineage>
</organism>
<accession>A0A2M8EUK5</accession>
<name>A0A2M8EUK5_9BACT</name>
<dbReference type="EMBL" id="PFSE01000042">
    <property type="protein sequence ID" value="PJC28797.1"/>
    <property type="molecule type" value="Genomic_DNA"/>
</dbReference>
<dbReference type="Proteomes" id="UP000230885">
    <property type="component" value="Unassembled WGS sequence"/>
</dbReference>
<dbReference type="AlphaFoldDB" id="A0A2M8EUK5"/>
<comment type="caution">
    <text evidence="1">The sequence shown here is derived from an EMBL/GenBank/DDBJ whole genome shotgun (WGS) entry which is preliminary data.</text>
</comment>
<sequence>MPVIVEKKAETRPMPIRKASKRQLKIGYLKKSTVLTYLKKSTVLTYLCELLKSEIVVNNIKKVICARSI</sequence>
<reference evidence="2" key="1">
    <citation type="submission" date="2017-09" db="EMBL/GenBank/DDBJ databases">
        <title>Depth-based differentiation of microbial function through sediment-hosted aquifers and enrichment of novel symbionts in the deep terrestrial subsurface.</title>
        <authorList>
            <person name="Probst A.J."/>
            <person name="Ladd B."/>
            <person name="Jarett J.K."/>
            <person name="Geller-Mcgrath D.E."/>
            <person name="Sieber C.M.K."/>
            <person name="Emerson J.B."/>
            <person name="Anantharaman K."/>
            <person name="Thomas B.C."/>
            <person name="Malmstrom R."/>
            <person name="Stieglmeier M."/>
            <person name="Klingl A."/>
            <person name="Woyke T."/>
            <person name="Ryan C.M."/>
            <person name="Banfield J.F."/>
        </authorList>
    </citation>
    <scope>NUCLEOTIDE SEQUENCE [LARGE SCALE GENOMIC DNA]</scope>
</reference>
<gene>
    <name evidence="1" type="ORF">CO053_02730</name>
</gene>
<evidence type="ECO:0000313" key="2">
    <source>
        <dbReference type="Proteomes" id="UP000230885"/>
    </source>
</evidence>
<evidence type="ECO:0000313" key="1">
    <source>
        <dbReference type="EMBL" id="PJC28797.1"/>
    </source>
</evidence>
<protein>
    <submittedName>
        <fullName evidence="1">Uncharacterized protein</fullName>
    </submittedName>
</protein>
<proteinExistence type="predicted"/>